<proteinExistence type="predicted"/>
<dbReference type="AlphaFoldDB" id="A0A812M977"/>
<organism evidence="1 2">
    <name type="scientific">Symbiodinium necroappetens</name>
    <dbReference type="NCBI Taxonomy" id="1628268"/>
    <lineage>
        <taxon>Eukaryota</taxon>
        <taxon>Sar</taxon>
        <taxon>Alveolata</taxon>
        <taxon>Dinophyceae</taxon>
        <taxon>Suessiales</taxon>
        <taxon>Symbiodiniaceae</taxon>
        <taxon>Symbiodinium</taxon>
    </lineage>
</organism>
<sequence length="646" mass="73505">MRLMPFKTNSAANAGLLTISPYEVNTPERREAARRAIMMPDVFLSRDLVPELVPCCQVATTTDLLSTLSAHTLYLLTMAFARPEPADSAEEADCTIKLGQFQQVLEQFRKKCTNGTAEENLGGIRVIVDVLWKLFTRRKTVVSEEEYKEFAQNKDSLQKLGDPYYWVKFVQRILELLTDLCIGRKLACFRSELAPCNDTATDYTGQDFITRELIQTSEALSIRRRPAPECWDNVWAKTRVTVDDHLQARAEIERKSGFVGSGKGLRQLMSQKDEFTLLKLGTSIFFDNFESALEQVQAPEAEDEEDLAQQVRNMVPRVLWMQQRAQPPRYEGRGYFRDDLEFHQPNQMIQPCRFLYFALVNLLAHLTADRNMDNSQLLQGVIPPSVVRGQLIQREVLRNAGLVFCPSHLAERRRQQGQIKESRDAGDLSDLAALSSHTALLLHAFLGQPPFADESVRSSVITQVYLDGTRADDDDSAFDELPGGGSAPLTPMDLQRLCHMCSWQFASLAELCRDMASPGLPPPRTDFSDCMGHLVSVLSMLLSKLIGLGYFERFRMEAEQRRQERYRIQELQCLRVTCDDGSVQSYQIRWVTELFSAMHRLLQVHKSLATDLYLAALKDLCRLLNMCCSLCVNTHVTSFMWSRHDM</sequence>
<dbReference type="Proteomes" id="UP000601435">
    <property type="component" value="Unassembled WGS sequence"/>
</dbReference>
<keyword evidence="2" id="KW-1185">Reference proteome</keyword>
<evidence type="ECO:0000313" key="2">
    <source>
        <dbReference type="Proteomes" id="UP000601435"/>
    </source>
</evidence>
<comment type="caution">
    <text evidence="1">The sequence shown here is derived from an EMBL/GenBank/DDBJ whole genome shotgun (WGS) entry which is preliminary data.</text>
</comment>
<protein>
    <submittedName>
        <fullName evidence="1">RYR1 protein</fullName>
    </submittedName>
</protein>
<name>A0A812M977_9DINO</name>
<accession>A0A812M977</accession>
<reference evidence="1" key="1">
    <citation type="submission" date="2021-02" db="EMBL/GenBank/DDBJ databases">
        <authorList>
            <person name="Dougan E. K."/>
            <person name="Rhodes N."/>
            <person name="Thang M."/>
            <person name="Chan C."/>
        </authorList>
    </citation>
    <scope>NUCLEOTIDE SEQUENCE</scope>
</reference>
<dbReference type="EMBL" id="CAJNJA010010153">
    <property type="protein sequence ID" value="CAE7254332.1"/>
    <property type="molecule type" value="Genomic_DNA"/>
</dbReference>
<gene>
    <name evidence="1" type="primary">RYR1</name>
    <name evidence="1" type="ORF">SNEC2469_LOCUS5462</name>
</gene>
<dbReference type="OrthoDB" id="427778at2759"/>
<evidence type="ECO:0000313" key="1">
    <source>
        <dbReference type="EMBL" id="CAE7254332.1"/>
    </source>
</evidence>